<accession>A0ABZ2ZAU3</accession>
<feature type="transmembrane region" description="Helical" evidence="1">
    <location>
        <begin position="9"/>
        <end position="30"/>
    </location>
</feature>
<organism evidence="2 3">
    <name type="scientific">Chitinophaga caseinilytica</name>
    <dbReference type="NCBI Taxonomy" id="2267521"/>
    <lineage>
        <taxon>Bacteria</taxon>
        <taxon>Pseudomonadati</taxon>
        <taxon>Bacteroidota</taxon>
        <taxon>Chitinophagia</taxon>
        <taxon>Chitinophagales</taxon>
        <taxon>Chitinophagaceae</taxon>
        <taxon>Chitinophaga</taxon>
    </lineage>
</organism>
<dbReference type="EMBL" id="CP150096">
    <property type="protein sequence ID" value="WZN48663.1"/>
    <property type="molecule type" value="Genomic_DNA"/>
</dbReference>
<dbReference type="RefSeq" id="WP_341843249.1">
    <property type="nucleotide sequence ID" value="NZ_CP149792.1"/>
</dbReference>
<evidence type="ECO:0000256" key="1">
    <source>
        <dbReference type="SAM" id="Phobius"/>
    </source>
</evidence>
<keyword evidence="1" id="KW-0472">Membrane</keyword>
<feature type="transmembrane region" description="Helical" evidence="1">
    <location>
        <begin position="75"/>
        <end position="97"/>
    </location>
</feature>
<sequence length="98" mass="11432">MNPAKINKWLTWLAILSMTFFIVTLLHIYKTITLPFDLLGPFMVWFVCNLLFCITGAVLTYSLKERQLPYKITAWLTAYFFLPVLLCLLLFLIVSSLH</sequence>
<keyword evidence="1" id="KW-1133">Transmembrane helix</keyword>
<gene>
    <name evidence="2" type="ORF">WJU22_10805</name>
</gene>
<protein>
    <submittedName>
        <fullName evidence="2">Uncharacterized protein</fullName>
    </submittedName>
</protein>
<name>A0ABZ2ZAU3_9BACT</name>
<keyword evidence="1" id="KW-0812">Transmembrane</keyword>
<evidence type="ECO:0000313" key="2">
    <source>
        <dbReference type="EMBL" id="WZN48663.1"/>
    </source>
</evidence>
<proteinExistence type="predicted"/>
<feature type="transmembrane region" description="Helical" evidence="1">
    <location>
        <begin position="42"/>
        <end position="63"/>
    </location>
</feature>
<keyword evidence="3" id="KW-1185">Reference proteome</keyword>
<reference evidence="2 3" key="1">
    <citation type="submission" date="2024-03" db="EMBL/GenBank/DDBJ databases">
        <title>Chitinophaga caseinilytica sp. nov., a casein hydrolysing bacterium isolated from forest soil.</title>
        <authorList>
            <person name="Lee D.S."/>
            <person name="Han D.M."/>
            <person name="Baek J.H."/>
            <person name="Choi D.G."/>
            <person name="Jeon J.H."/>
            <person name="Jeon C.O."/>
        </authorList>
    </citation>
    <scope>NUCLEOTIDE SEQUENCE [LARGE SCALE GENOMIC DNA]</scope>
    <source>
        <strain evidence="2 3">KACC 19118</strain>
    </source>
</reference>
<evidence type="ECO:0000313" key="3">
    <source>
        <dbReference type="Proteomes" id="UP001449657"/>
    </source>
</evidence>
<dbReference type="Proteomes" id="UP001449657">
    <property type="component" value="Chromosome"/>
</dbReference>